<name>A0A347VSL1_9HELI</name>
<dbReference type="Proteomes" id="UP000477070">
    <property type="component" value="Unassembled WGS sequence"/>
</dbReference>
<reference evidence="2 5" key="4">
    <citation type="submission" date="2019-12" db="EMBL/GenBank/DDBJ databases">
        <title>Multi-Generational Helicobacter saguini Isolates.</title>
        <authorList>
            <person name="Mannion A."/>
            <person name="Shen Z."/>
            <person name="Fox J.G."/>
        </authorList>
    </citation>
    <scope>NUCLEOTIDE SEQUENCE [LARGE SCALE GENOMIC DNA]</scope>
    <source>
        <strain evidence="2">16-048</strain>
        <strain evidence="5">16-048 (F4)</strain>
    </source>
</reference>
<reference evidence="3 4" key="1">
    <citation type="journal article" date="2014" name="Genome Announc.">
        <title>Draft genome sequences of eight enterohepatic helicobacter species isolated from both laboratory and wild rodents.</title>
        <authorList>
            <person name="Sheh A."/>
            <person name="Shen Z."/>
            <person name="Fox J.G."/>
        </authorList>
    </citation>
    <scope>NUCLEOTIDE SEQUENCE [LARGE SCALE GENOMIC DNA]</scope>
    <source>
        <strain evidence="3 4">MIT 97-6194</strain>
    </source>
</reference>
<dbReference type="EMBL" id="JRMP02000014">
    <property type="protein sequence ID" value="TLD93301.1"/>
    <property type="molecule type" value="Genomic_DNA"/>
</dbReference>
<feature type="region of interest" description="Disordered" evidence="1">
    <location>
        <begin position="107"/>
        <end position="129"/>
    </location>
</feature>
<keyword evidence="4" id="KW-1185">Reference proteome</keyword>
<sequence>MTRFSFKKGVILSVFIASILYINSANAMEFGSMGNVSASMGGAGVALKSPFGLYYNPALIASERKFRFAYSLSAGIDQNNLDKLSNIKFDEMIKTLSSVGSSLGGTSQGGGNAGGGNAGGGNAGGGNTGNANVTSVKDALTEALQQTVTGQGNNNDLESLWKAYQQQQNGSTDNSKLAENLQTSINNSGMSQEQKDMFNGLADSIDWSNFDVSNGQISSMTIKKGNNAALDEAMGNLDTLFFVLKNNNMNVRSQNGIVFQIPSEVINEEYGALAIGLFNTTQAGVSLVGDPNRMRLIFGSDGSYYELQVGENGYTIKATTQDNYEKYSLMASIESGNAHKITSSIFALTELPIGYAYNLNFGVFNLSLGAAFKIMNGASLFNETYLGKNLHFDMDFNNSTQFSTTFGIDVGAYFGYNVNESNQLSLGFVAKNVNSPTFRFNTAPTIVIDPQYRVGFAYNGKYLAFAFDADILPNKVLNYSYGNKLSQMVGGGVKVDFRYIDVRAGLAYDLKQDSGVILTAGFNFFGFIDLAAEVGTKWVDYFGHTAPKYANVRLGGSFSF</sequence>
<feature type="compositionally biased region" description="Gly residues" evidence="1">
    <location>
        <begin position="107"/>
        <end position="128"/>
    </location>
</feature>
<dbReference type="AlphaFoldDB" id="A0A347VSL1"/>
<dbReference type="InterPro" id="IPR032811">
    <property type="entry name" value="Put_conjugal_transfer"/>
</dbReference>
<organism evidence="3 4">
    <name type="scientific">Helicobacter saguini</name>
    <dbReference type="NCBI Taxonomy" id="1548018"/>
    <lineage>
        <taxon>Bacteria</taxon>
        <taxon>Pseudomonadati</taxon>
        <taxon>Campylobacterota</taxon>
        <taxon>Epsilonproteobacteria</taxon>
        <taxon>Campylobacterales</taxon>
        <taxon>Helicobacteraceae</taxon>
        <taxon>Helicobacter</taxon>
    </lineage>
</organism>
<proteinExistence type="predicted"/>
<dbReference type="STRING" id="1548018.LS64_09180"/>
<evidence type="ECO:0000313" key="3">
    <source>
        <dbReference type="EMBL" id="TLD93301.1"/>
    </source>
</evidence>
<gene>
    <name evidence="2" type="ORF">DCO61_04130</name>
    <name evidence="3" type="ORF">LS64_008655</name>
</gene>
<reference evidence="3" key="3">
    <citation type="submission" date="2018-04" db="EMBL/GenBank/DDBJ databases">
        <authorList>
            <person name="Sheh A."/>
            <person name="Shen Z."/>
            <person name="Mannion A.J."/>
            <person name="Fox J.G."/>
        </authorList>
    </citation>
    <scope>NUCLEOTIDE SEQUENCE</scope>
    <source>
        <strain evidence="3">MIT 97-6194</strain>
    </source>
</reference>
<evidence type="ECO:0000313" key="5">
    <source>
        <dbReference type="Proteomes" id="UP000477070"/>
    </source>
</evidence>
<dbReference type="Pfam" id="PF13729">
    <property type="entry name" value="TraF_2"/>
    <property type="match status" value="1"/>
</dbReference>
<comment type="caution">
    <text evidence="3">The sequence shown here is derived from an EMBL/GenBank/DDBJ whole genome shotgun (WGS) entry which is preliminary data.</text>
</comment>
<protein>
    <recommendedName>
        <fullName evidence="6">Conjugal transfer protein TraF</fullName>
    </recommendedName>
</protein>
<accession>A0A347VSL1</accession>
<evidence type="ECO:0008006" key="6">
    <source>
        <dbReference type="Google" id="ProtNLM"/>
    </source>
</evidence>
<dbReference type="EMBL" id="QBIU01000001">
    <property type="protein sequence ID" value="MWV69218.1"/>
    <property type="molecule type" value="Genomic_DNA"/>
</dbReference>
<evidence type="ECO:0000313" key="2">
    <source>
        <dbReference type="EMBL" id="MWV69218.1"/>
    </source>
</evidence>
<reference evidence="3 4" key="2">
    <citation type="journal article" date="2016" name="Infect. Immun.">
        <title>Helicobacter saguini, a Novel Helicobacter Isolated from Cotton-Top Tamarins with Ulcerative Colitis, Has Proinflammatory Properties and Induces Typhlocolitis and Dysplasia in Gnotobiotic IL-10-/- Mice.</title>
        <authorList>
            <person name="Shen Z."/>
            <person name="Mannion A."/>
            <person name="Whary M.T."/>
            <person name="Muthupalani S."/>
            <person name="Sheh A."/>
            <person name="Feng Y."/>
            <person name="Gong G."/>
            <person name="Vandamme P."/>
            <person name="Holcombe H.R."/>
            <person name="Paster B.J."/>
            <person name="Fox J.G."/>
        </authorList>
    </citation>
    <scope>NUCLEOTIDE SEQUENCE [LARGE SCALE GENOMIC DNA]</scope>
    <source>
        <strain evidence="3 4">MIT 97-6194</strain>
    </source>
</reference>
<evidence type="ECO:0000313" key="4">
    <source>
        <dbReference type="Proteomes" id="UP000029714"/>
    </source>
</evidence>
<dbReference type="RefSeq" id="WP_034572483.1">
    <property type="nucleotide sequence ID" value="NZ_JRMP02000014.1"/>
</dbReference>
<evidence type="ECO:0000256" key="1">
    <source>
        <dbReference type="SAM" id="MobiDB-lite"/>
    </source>
</evidence>
<dbReference type="Proteomes" id="UP000029714">
    <property type="component" value="Unassembled WGS sequence"/>
</dbReference>
<dbReference type="OrthoDB" id="5365913at2"/>